<dbReference type="RefSeq" id="WP_019959360.1">
    <property type="nucleotide sequence ID" value="NZ_CP091512.1"/>
</dbReference>
<feature type="coiled-coil region" evidence="1">
    <location>
        <begin position="82"/>
        <end position="109"/>
    </location>
</feature>
<dbReference type="EMBL" id="CP091512">
    <property type="protein sequence ID" value="UOO92356.1"/>
    <property type="molecule type" value="Genomic_DNA"/>
</dbReference>
<reference evidence="3" key="2">
    <citation type="journal article" date="2022" name="Res Sq">
        <title>Evolution of multicellular longitudinally dividing oral cavity symbionts (Neisseriaceae).</title>
        <authorList>
            <person name="Nyongesa S."/>
            <person name="Weber P."/>
            <person name="Bernet E."/>
            <person name="Pullido F."/>
            <person name="Nieckarz M."/>
            <person name="Delaby M."/>
            <person name="Nieves C."/>
            <person name="Viehboeck T."/>
            <person name="Krause N."/>
            <person name="Rivera-Millot A."/>
            <person name="Nakamura A."/>
            <person name="Vischer N."/>
            <person name="VanNieuwenhze M."/>
            <person name="Brun Y."/>
            <person name="Cava F."/>
            <person name="Bulgheresi S."/>
            <person name="Veyrier F."/>
        </authorList>
    </citation>
    <scope>NUCLEOTIDE SEQUENCE</scope>
    <source>
        <strain evidence="3">SAG 1488-6</strain>
    </source>
</reference>
<accession>A0ABY4E9C9</accession>
<evidence type="ECO:0000313" key="4">
    <source>
        <dbReference type="Proteomes" id="UP000832034"/>
    </source>
</evidence>
<keyword evidence="4" id="KW-1185">Reference proteome</keyword>
<evidence type="ECO:0000256" key="2">
    <source>
        <dbReference type="SAM" id="MobiDB-lite"/>
    </source>
</evidence>
<feature type="region of interest" description="Disordered" evidence="2">
    <location>
        <begin position="52"/>
        <end position="75"/>
    </location>
</feature>
<name>A0ABY4E9C9_VITST</name>
<dbReference type="Proteomes" id="UP000832034">
    <property type="component" value="Chromosome"/>
</dbReference>
<reference evidence="3" key="1">
    <citation type="submission" date="2021-12" db="EMBL/GenBank/DDBJ databases">
        <authorList>
            <person name="Veyrier F.J."/>
        </authorList>
    </citation>
    <scope>NUCLEOTIDE SEQUENCE</scope>
    <source>
        <strain evidence="3">SAG 1488-6</strain>
    </source>
</reference>
<evidence type="ECO:0000313" key="3">
    <source>
        <dbReference type="EMBL" id="UOO92356.1"/>
    </source>
</evidence>
<sequence length="137" mass="15155">MRSQASVITATNTPHYNLAIDQALGSLRNDILIVSKPITPIPNTQVSLRNQAPAPITSKVKNTHQRTAAPSKAVYKPKLSRSDIVKQELQREKAALRAAENQLSQAKKNGKNIPKWERQVADRRANISAMQAELARL</sequence>
<gene>
    <name evidence="3" type="ORF">LVJ81_12215</name>
</gene>
<evidence type="ECO:0000256" key="1">
    <source>
        <dbReference type="SAM" id="Coils"/>
    </source>
</evidence>
<organism evidence="3 4">
    <name type="scientific">Vitreoscilla stercoraria</name>
    <dbReference type="NCBI Taxonomy" id="61"/>
    <lineage>
        <taxon>Bacteria</taxon>
        <taxon>Pseudomonadati</taxon>
        <taxon>Pseudomonadota</taxon>
        <taxon>Betaproteobacteria</taxon>
        <taxon>Neisseriales</taxon>
        <taxon>Neisseriaceae</taxon>
        <taxon>Vitreoscilla</taxon>
    </lineage>
</organism>
<proteinExistence type="predicted"/>
<protein>
    <submittedName>
        <fullName evidence="3">Uncharacterized protein</fullName>
    </submittedName>
</protein>
<keyword evidence="1" id="KW-0175">Coiled coil</keyword>